<evidence type="ECO:0000256" key="1">
    <source>
        <dbReference type="SAM" id="Coils"/>
    </source>
</evidence>
<proteinExistence type="predicted"/>
<protein>
    <submittedName>
        <fullName evidence="2">Uncharacterized protein</fullName>
    </submittedName>
</protein>
<reference evidence="2 3" key="1">
    <citation type="submission" date="2018-06" db="EMBL/GenBank/DDBJ databases">
        <authorList>
            <consortium name="Pathogen Informatics"/>
            <person name="Doyle S."/>
        </authorList>
    </citation>
    <scope>NUCLEOTIDE SEQUENCE [LARGE SCALE GENOMIC DNA]</scope>
    <source>
        <strain evidence="3">ATCC 11859 / DSM 33 / NCIB 8841 / NCTC 4822</strain>
    </source>
</reference>
<accession>A0A380C699</accession>
<evidence type="ECO:0000313" key="2">
    <source>
        <dbReference type="EMBL" id="SUJ13995.1"/>
    </source>
</evidence>
<keyword evidence="3" id="KW-1185">Reference proteome</keyword>
<dbReference type="AlphaFoldDB" id="A0A380C699"/>
<sequence length="76" mass="9029">MEGIIIVGMVMAIPITAILTDHRRRIARIQQDIVQEQIELEKIKQKNFIIETEKMKLELERMKLEHHSEQKELPKP</sequence>
<dbReference type="Proteomes" id="UP000254519">
    <property type="component" value="Unassembled WGS sequence"/>
</dbReference>
<keyword evidence="1" id="KW-0175">Coiled coil</keyword>
<name>A0A380C699_SPOPA</name>
<organism evidence="2 3">
    <name type="scientific">Sporosarcina pasteurii</name>
    <name type="common">Bacillus pasteurii</name>
    <dbReference type="NCBI Taxonomy" id="1474"/>
    <lineage>
        <taxon>Bacteria</taxon>
        <taxon>Bacillati</taxon>
        <taxon>Bacillota</taxon>
        <taxon>Bacilli</taxon>
        <taxon>Bacillales</taxon>
        <taxon>Caryophanaceae</taxon>
        <taxon>Sporosarcina</taxon>
    </lineage>
</organism>
<dbReference type="EMBL" id="UGYZ01000002">
    <property type="protein sequence ID" value="SUJ13995.1"/>
    <property type="molecule type" value="Genomic_DNA"/>
</dbReference>
<feature type="coiled-coil region" evidence="1">
    <location>
        <begin position="19"/>
        <end position="72"/>
    </location>
</feature>
<gene>
    <name evidence="2" type="ORF">NCTC4822_02356</name>
</gene>
<evidence type="ECO:0000313" key="3">
    <source>
        <dbReference type="Proteomes" id="UP000254519"/>
    </source>
</evidence>